<dbReference type="RefSeq" id="WP_146150410.1">
    <property type="nucleotide sequence ID" value="NZ_BSRZ01000034.1"/>
</dbReference>
<proteinExistence type="predicted"/>
<evidence type="ECO:0000313" key="2">
    <source>
        <dbReference type="Proteomes" id="UP001165124"/>
    </source>
</evidence>
<dbReference type="Proteomes" id="UP001165124">
    <property type="component" value="Unassembled WGS sequence"/>
</dbReference>
<gene>
    <name evidence="1" type="ORF">Arub01_59380</name>
</gene>
<dbReference type="AlphaFoldDB" id="A0A9W6Q0J3"/>
<accession>A0A9W6Q0J3</accession>
<sequence>MTGSTLERKKKVTPEQEQAIAELKEMFPDGSFIVSNRGRYWGFLPPPGANPLRIDADADTPEELSEKLRAALRQVS</sequence>
<comment type="caution">
    <text evidence="1">The sequence shown here is derived from an EMBL/GenBank/DDBJ whole genome shotgun (WGS) entry which is preliminary data.</text>
</comment>
<organism evidence="1 2">
    <name type="scientific">Actinomadura rubrobrunea</name>
    <dbReference type="NCBI Taxonomy" id="115335"/>
    <lineage>
        <taxon>Bacteria</taxon>
        <taxon>Bacillati</taxon>
        <taxon>Actinomycetota</taxon>
        <taxon>Actinomycetes</taxon>
        <taxon>Streptosporangiales</taxon>
        <taxon>Thermomonosporaceae</taxon>
        <taxon>Actinomadura</taxon>
    </lineage>
</organism>
<evidence type="ECO:0000313" key="1">
    <source>
        <dbReference type="EMBL" id="GLW67695.1"/>
    </source>
</evidence>
<dbReference type="EMBL" id="BSRZ01000034">
    <property type="protein sequence ID" value="GLW67695.1"/>
    <property type="molecule type" value="Genomic_DNA"/>
</dbReference>
<keyword evidence="2" id="KW-1185">Reference proteome</keyword>
<protein>
    <submittedName>
        <fullName evidence="1">Uncharacterized protein</fullName>
    </submittedName>
</protein>
<name>A0A9W6Q0J3_9ACTN</name>
<reference evidence="1" key="1">
    <citation type="submission" date="2023-02" db="EMBL/GenBank/DDBJ databases">
        <title>Actinomadura rubrobrunea NBRC 14622.</title>
        <authorList>
            <person name="Ichikawa N."/>
            <person name="Sato H."/>
            <person name="Tonouchi N."/>
        </authorList>
    </citation>
    <scope>NUCLEOTIDE SEQUENCE</scope>
    <source>
        <strain evidence="1">NBRC 14622</strain>
    </source>
</reference>